<evidence type="ECO:0000259" key="4">
    <source>
        <dbReference type="Pfam" id="PF11611"/>
    </source>
</evidence>
<keyword evidence="3" id="KW-1133">Transmembrane helix</keyword>
<feature type="region of interest" description="Disordered" evidence="2">
    <location>
        <begin position="64"/>
        <end position="102"/>
    </location>
</feature>
<keyword evidence="3" id="KW-0812">Transmembrane</keyword>
<dbReference type="AlphaFoldDB" id="A0A8J3KWX1"/>
<dbReference type="InterPro" id="IPR029051">
    <property type="entry name" value="DUF4352"/>
</dbReference>
<evidence type="ECO:0000256" key="1">
    <source>
        <dbReference type="ARBA" id="ARBA00022729"/>
    </source>
</evidence>
<feature type="compositionally biased region" description="Low complexity" evidence="2">
    <location>
        <begin position="74"/>
        <end position="95"/>
    </location>
</feature>
<keyword evidence="3" id="KW-0472">Membrane</keyword>
<dbReference type="Pfam" id="PF11611">
    <property type="entry name" value="DUF4352"/>
    <property type="match status" value="1"/>
</dbReference>
<evidence type="ECO:0000313" key="6">
    <source>
        <dbReference type="Proteomes" id="UP000630887"/>
    </source>
</evidence>
<accession>A0A8J3KWX1</accession>
<comment type="caution">
    <text evidence="5">The sequence shown here is derived from an EMBL/GenBank/DDBJ whole genome shotgun (WGS) entry which is preliminary data.</text>
</comment>
<proteinExistence type="predicted"/>
<feature type="transmembrane region" description="Helical" evidence="3">
    <location>
        <begin position="33"/>
        <end position="57"/>
    </location>
</feature>
<protein>
    <recommendedName>
        <fullName evidence="4">DUF4352 domain-containing protein</fullName>
    </recommendedName>
</protein>
<sequence>MTNMNTGPQYPAVPPQPPFVVQPAAKKGLGTGAIIAIVVGSLIALCCIGGTIIAVFAPDPADKPSAVAATGGDAENTPAAKPTEAAAAAPSPTKAAEPDGPVTVKVGQPIDVKFMSAQTRVTVKSVKKAKSPNQFTQPKRGQFVAVMVDIFATKGQTDLGPSNFRLIAKDGTVYQSEFLVVGIDPQLDAMTTINEGQRKNGNVVFDADPANFAGAKVELTDDFGEVQGYWTT</sequence>
<keyword evidence="1" id="KW-0732">Signal</keyword>
<dbReference type="Proteomes" id="UP000630887">
    <property type="component" value="Unassembled WGS sequence"/>
</dbReference>
<organism evidence="5 6">
    <name type="scientific">Catellatospora coxensis</name>
    <dbReference type="NCBI Taxonomy" id="310354"/>
    <lineage>
        <taxon>Bacteria</taxon>
        <taxon>Bacillati</taxon>
        <taxon>Actinomycetota</taxon>
        <taxon>Actinomycetes</taxon>
        <taxon>Micromonosporales</taxon>
        <taxon>Micromonosporaceae</taxon>
        <taxon>Catellatospora</taxon>
    </lineage>
</organism>
<dbReference type="EMBL" id="BONI01000050">
    <property type="protein sequence ID" value="GIG08615.1"/>
    <property type="molecule type" value="Genomic_DNA"/>
</dbReference>
<feature type="domain" description="DUF4352" evidence="4">
    <location>
        <begin position="116"/>
        <end position="219"/>
    </location>
</feature>
<dbReference type="InterPro" id="IPR029050">
    <property type="entry name" value="Immunoprotect_excell_Ig-like"/>
</dbReference>
<reference evidence="5 6" key="1">
    <citation type="submission" date="2021-01" db="EMBL/GenBank/DDBJ databases">
        <title>Whole genome shotgun sequence of Catellatospora coxensis NBRC 107359.</title>
        <authorList>
            <person name="Komaki H."/>
            <person name="Tamura T."/>
        </authorList>
    </citation>
    <scope>NUCLEOTIDE SEQUENCE [LARGE SCALE GENOMIC DNA]</scope>
    <source>
        <strain evidence="5 6">NBRC 107359</strain>
    </source>
</reference>
<name>A0A8J3KWX1_9ACTN</name>
<dbReference type="CDD" id="cd12087">
    <property type="entry name" value="TM_EGFR-like"/>
    <property type="match status" value="1"/>
</dbReference>
<evidence type="ECO:0000256" key="2">
    <source>
        <dbReference type="SAM" id="MobiDB-lite"/>
    </source>
</evidence>
<keyword evidence="6" id="KW-1185">Reference proteome</keyword>
<evidence type="ECO:0000313" key="5">
    <source>
        <dbReference type="EMBL" id="GIG08615.1"/>
    </source>
</evidence>
<gene>
    <name evidence="5" type="ORF">Cco03nite_53150</name>
</gene>
<dbReference type="Gene3D" id="2.60.40.1240">
    <property type="match status" value="1"/>
</dbReference>
<evidence type="ECO:0000256" key="3">
    <source>
        <dbReference type="SAM" id="Phobius"/>
    </source>
</evidence>